<protein>
    <submittedName>
        <fullName evidence="1">Uncharacterized protein</fullName>
    </submittedName>
</protein>
<dbReference type="AlphaFoldDB" id="A0A1L6MXJ7"/>
<accession>A0A1L6MXJ7</accession>
<organism evidence="1 2">
    <name type="scientific">Pajaroellobacter abortibovis</name>
    <dbReference type="NCBI Taxonomy" id="1882918"/>
    <lineage>
        <taxon>Bacteria</taxon>
        <taxon>Pseudomonadati</taxon>
        <taxon>Myxococcota</taxon>
        <taxon>Polyangia</taxon>
        <taxon>Polyangiales</taxon>
        <taxon>Polyangiaceae</taxon>
    </lineage>
</organism>
<keyword evidence="2" id="KW-1185">Reference proteome</keyword>
<proteinExistence type="predicted"/>
<dbReference type="Proteomes" id="UP000185544">
    <property type="component" value="Chromosome"/>
</dbReference>
<evidence type="ECO:0000313" key="1">
    <source>
        <dbReference type="EMBL" id="APS00196.1"/>
    </source>
</evidence>
<gene>
    <name evidence="1" type="ORF">BCY86_05505</name>
</gene>
<evidence type="ECO:0000313" key="2">
    <source>
        <dbReference type="Proteomes" id="UP000185544"/>
    </source>
</evidence>
<dbReference type="EMBL" id="CP016908">
    <property type="protein sequence ID" value="APS00196.1"/>
    <property type="molecule type" value="Genomic_DNA"/>
</dbReference>
<name>A0A1L6MXJ7_9BACT</name>
<dbReference type="KEGG" id="pabo:BCY86_05505"/>
<sequence length="89" mass="10006">MLISVCRKIKACDISIKGLPEFGQDALSEMAQKHGVNVKSKDPIESRILKQCLEYIGKLNCNVFEFSGMERNMAIGTQYGFPHSLKKKN</sequence>
<reference evidence="1 2" key="1">
    <citation type="submission" date="2016-08" db="EMBL/GenBank/DDBJ databases">
        <title>Identification and validation of antigenic proteins from Pajaroellobacter abortibovis using de-novo genome sequence assembly and reverse vaccinology.</title>
        <authorList>
            <person name="Welly B.T."/>
            <person name="Miller M.R."/>
            <person name="Stott J.L."/>
            <person name="Blanchard M.T."/>
            <person name="Islas-Trejo A.D."/>
            <person name="O'Rourke S.M."/>
            <person name="Young A.E."/>
            <person name="Medrano J.F."/>
            <person name="Van Eenennaam A.L."/>
        </authorList>
    </citation>
    <scope>NUCLEOTIDE SEQUENCE [LARGE SCALE GENOMIC DNA]</scope>
    <source>
        <strain evidence="1 2">BTF92-0548A/99-0131</strain>
    </source>
</reference>